<dbReference type="PROSITE" id="PS51685">
    <property type="entry name" value="SAM_MT_ERG6_SMT"/>
    <property type="match status" value="1"/>
</dbReference>
<dbReference type="PANTHER" id="PTHR44068">
    <property type="entry name" value="ZGC:194242"/>
    <property type="match status" value="1"/>
</dbReference>
<dbReference type="Proteomes" id="UP000663874">
    <property type="component" value="Unassembled WGS sequence"/>
</dbReference>
<dbReference type="EMBL" id="CAJNOU010001353">
    <property type="protein sequence ID" value="CAF1191339.1"/>
    <property type="molecule type" value="Genomic_DNA"/>
</dbReference>
<comment type="similarity">
    <text evidence="4 5 6">Belongs to the class I-like SAM-binding methyltransferase superfamily. Erg6/SMT family.</text>
</comment>
<dbReference type="InterPro" id="IPR030384">
    <property type="entry name" value="MeTrfase_SMT"/>
</dbReference>
<feature type="domain" description="SAM-dependent methyltransferase Erg6/SMT-type" evidence="7">
    <location>
        <begin position="45"/>
        <end position="329"/>
    </location>
</feature>
<dbReference type="InterPro" id="IPR050447">
    <property type="entry name" value="Erg6_SMT_methyltransf"/>
</dbReference>
<keyword evidence="3 5" id="KW-0949">S-adenosyl-L-methionine</keyword>
<dbReference type="InterPro" id="IPR013705">
    <property type="entry name" value="Sterol_MeTrfase_C"/>
</dbReference>
<keyword evidence="2 5" id="KW-0808">Transferase</keyword>
<evidence type="ECO:0000256" key="5">
    <source>
        <dbReference type="PROSITE-ProRule" id="PRU01022"/>
    </source>
</evidence>
<dbReference type="InterPro" id="IPR029063">
    <property type="entry name" value="SAM-dependent_MTases_sf"/>
</dbReference>
<dbReference type="Gene3D" id="3.40.50.150">
    <property type="entry name" value="Vaccinia Virus protein VP39"/>
    <property type="match status" value="1"/>
</dbReference>
<evidence type="ECO:0000256" key="6">
    <source>
        <dbReference type="RuleBase" id="RU362025"/>
    </source>
</evidence>
<dbReference type="InterPro" id="IPR013216">
    <property type="entry name" value="Methyltransf_11"/>
</dbReference>
<dbReference type="AlphaFoldDB" id="A0A814VNW0"/>
<dbReference type="PANTHER" id="PTHR44068:SF1">
    <property type="entry name" value="HYPOTHETICAL LOC100005854"/>
    <property type="match status" value="1"/>
</dbReference>
<dbReference type="EC" id="2.1.1.-" evidence="6"/>
<dbReference type="GO" id="GO:0003838">
    <property type="term" value="F:sterol 24-C-methyltransferase activity"/>
    <property type="evidence" value="ECO:0007669"/>
    <property type="project" value="TreeGrafter"/>
</dbReference>
<evidence type="ECO:0000256" key="3">
    <source>
        <dbReference type="ARBA" id="ARBA00022691"/>
    </source>
</evidence>
<protein>
    <recommendedName>
        <fullName evidence="6">Methyltransferase</fullName>
        <ecNumber evidence="6">2.1.1.-</ecNumber>
    </recommendedName>
</protein>
<evidence type="ECO:0000313" key="9">
    <source>
        <dbReference type="EMBL" id="CAF3824973.1"/>
    </source>
</evidence>
<dbReference type="Pfam" id="PF08498">
    <property type="entry name" value="Sterol_MT_C"/>
    <property type="match status" value="1"/>
</dbReference>
<dbReference type="Proteomes" id="UP000663889">
    <property type="component" value="Unassembled WGS sequence"/>
</dbReference>
<evidence type="ECO:0000256" key="2">
    <source>
        <dbReference type="ARBA" id="ARBA00022679"/>
    </source>
</evidence>
<comment type="caution">
    <text evidence="8">The sequence shown here is derived from an EMBL/GenBank/DDBJ whole genome shotgun (WGS) entry which is preliminary data.</text>
</comment>
<keyword evidence="1 5" id="KW-0489">Methyltransferase</keyword>
<accession>A0A814VNW0</accession>
<proteinExistence type="inferred from homology"/>
<evidence type="ECO:0000313" key="10">
    <source>
        <dbReference type="Proteomes" id="UP000663889"/>
    </source>
</evidence>
<dbReference type="Pfam" id="PF08241">
    <property type="entry name" value="Methyltransf_11"/>
    <property type="match status" value="1"/>
</dbReference>
<name>A0A814VNW0_9BILA</name>
<dbReference type="GO" id="GO:0005783">
    <property type="term" value="C:endoplasmic reticulum"/>
    <property type="evidence" value="ECO:0007669"/>
    <property type="project" value="TreeGrafter"/>
</dbReference>
<dbReference type="EMBL" id="CAJOBE010002480">
    <property type="protein sequence ID" value="CAF3824973.1"/>
    <property type="molecule type" value="Genomic_DNA"/>
</dbReference>
<reference evidence="8" key="1">
    <citation type="submission" date="2021-02" db="EMBL/GenBank/DDBJ databases">
        <authorList>
            <person name="Nowell W R."/>
        </authorList>
    </citation>
    <scope>NUCLEOTIDE SEQUENCE</scope>
</reference>
<dbReference type="GO" id="GO:0032259">
    <property type="term" value="P:methylation"/>
    <property type="evidence" value="ECO:0007669"/>
    <property type="project" value="UniProtKB-KW"/>
</dbReference>
<evidence type="ECO:0000313" key="8">
    <source>
        <dbReference type="EMBL" id="CAF1191339.1"/>
    </source>
</evidence>
<evidence type="ECO:0000259" key="7">
    <source>
        <dbReference type="PROSITE" id="PS51685"/>
    </source>
</evidence>
<dbReference type="GO" id="GO:0016126">
    <property type="term" value="P:sterol biosynthetic process"/>
    <property type="evidence" value="ECO:0007669"/>
    <property type="project" value="TreeGrafter"/>
</dbReference>
<gene>
    <name evidence="9" type="ORF">FNK824_LOCUS16393</name>
    <name evidence="8" type="ORF">SEV965_LOCUS20612</name>
</gene>
<evidence type="ECO:0000256" key="1">
    <source>
        <dbReference type="ARBA" id="ARBA00022603"/>
    </source>
</evidence>
<organism evidence="8 10">
    <name type="scientific">Rotaria sordida</name>
    <dbReference type="NCBI Taxonomy" id="392033"/>
    <lineage>
        <taxon>Eukaryota</taxon>
        <taxon>Metazoa</taxon>
        <taxon>Spiralia</taxon>
        <taxon>Gnathifera</taxon>
        <taxon>Rotifera</taxon>
        <taxon>Eurotatoria</taxon>
        <taxon>Bdelloidea</taxon>
        <taxon>Philodinida</taxon>
        <taxon>Philodinidae</taxon>
        <taxon>Rotaria</taxon>
    </lineage>
</organism>
<sequence length="329" mass="37564">MTEKLVIRRSNDVVQKEISSYNELYQDSTTVDKRKAQYKTLVKNYYSLTTDGYEYAWGKSFHCANRFRGETFAESIQRHESYLALRMQLKSGDKVLDIGCGVGGPLRRIAYLTGAHITGITISPYQIQRARTIGVPANCEFIEGDFMDLPFENNSFDHVYAIESICHSPEKSKCFAEVFRVLKQGGSFVAYDACLTDKYDNQNPEHIEIIHMVEANFGLPELQSTHQLISDLQSVGFTVEESRILPEADISWYRRLEGGDSFFSLKHFRTNPVGRWIGHNALWLLEKTRIVSKGSAAISDMFQRSAKSMVRAGKRDLFTPLFFFLARKS</sequence>
<dbReference type="CDD" id="cd02440">
    <property type="entry name" value="AdoMet_MTases"/>
    <property type="match status" value="1"/>
</dbReference>
<dbReference type="SUPFAM" id="SSF53335">
    <property type="entry name" value="S-adenosyl-L-methionine-dependent methyltransferases"/>
    <property type="match status" value="1"/>
</dbReference>
<evidence type="ECO:0000256" key="4">
    <source>
        <dbReference type="ARBA" id="ARBA00038188"/>
    </source>
</evidence>